<dbReference type="InterPro" id="IPR008948">
    <property type="entry name" value="L-Aspartase-like"/>
</dbReference>
<dbReference type="STRING" id="1122207.MUS1_06200"/>
<dbReference type="PATRIC" id="fig|1122207.3.peg.2853"/>
<sequence length="451" mass="50656">MTSLTIEYRVENDLIGSLKVPANALYGIQTQRAIELYPVNGEKRLSDYPQLIKGMLRVKKIAAQVNLNIGELEPLLAQGILKVINELLLGLPLDQFPIHACHGGGGISTNMNINEVIANKVNRDFFSSALGHYTPLHPNDHINLNNSTSDAQTTACHFAVIEQWQTLEASIDALTNEFKTQGKKWQYEQKIARTCLQDAVEMSFSDLFSGYQSLIERNKNRLEQDISELYQINLGGNIIGRKGDCSDAFFEQIIDQVNDEMCSQLFRHNDNLFDASQNHDDLISIANRLDLFARGLMKIAKDFRLMSSGPETGFGELSIPAVQPGSSAMPGKVNPTIPEYLVQCCMQVCGRCYSIQMTQDHGELDLNVWQSIVIHNLLDVMTCLENGIKAFTQHCLANVRPNSERNEYNINTLIPTLIRLKKEKGYTYASDIFKQSQGDIAFIRKHLIIKT</sequence>
<dbReference type="InterPro" id="IPR051546">
    <property type="entry name" value="Aspartate_Ammonia-Lyase"/>
</dbReference>
<dbReference type="EMBL" id="JAMB01000016">
    <property type="protein sequence ID" value="ETX09687.1"/>
    <property type="molecule type" value="Genomic_DNA"/>
</dbReference>
<dbReference type="Pfam" id="PF00206">
    <property type="entry name" value="Lyase_1"/>
    <property type="match status" value="1"/>
</dbReference>
<proteinExistence type="predicted"/>
<comment type="caution">
    <text evidence="2">The sequence shown here is derived from an EMBL/GenBank/DDBJ whole genome shotgun (WGS) entry which is preliminary data.</text>
</comment>
<evidence type="ECO:0000313" key="2">
    <source>
        <dbReference type="EMBL" id="ETX09687.1"/>
    </source>
</evidence>
<dbReference type="PROSITE" id="PS00163">
    <property type="entry name" value="FUMARATE_LYASES"/>
    <property type="match status" value="1"/>
</dbReference>
<dbReference type="GO" id="GO:0005829">
    <property type="term" value="C:cytosol"/>
    <property type="evidence" value="ECO:0007669"/>
    <property type="project" value="TreeGrafter"/>
</dbReference>
<keyword evidence="3" id="KW-1185">Reference proteome</keyword>
<dbReference type="Gene3D" id="1.20.200.10">
    <property type="entry name" value="Fumarase/aspartase (Central domain)"/>
    <property type="match status" value="1"/>
</dbReference>
<dbReference type="InterPro" id="IPR024083">
    <property type="entry name" value="Fumarase/histidase_N"/>
</dbReference>
<dbReference type="InterPro" id="IPR022761">
    <property type="entry name" value="Fumarate_lyase_N"/>
</dbReference>
<dbReference type="RefSeq" id="WP_051436303.1">
    <property type="nucleotide sequence ID" value="NZ_JAMB01000016.1"/>
</dbReference>
<dbReference type="PRINTS" id="PR00149">
    <property type="entry name" value="FUMRATELYASE"/>
</dbReference>
<dbReference type="PANTHER" id="PTHR42696">
    <property type="entry name" value="ASPARTATE AMMONIA-LYASE"/>
    <property type="match status" value="1"/>
</dbReference>
<dbReference type="GO" id="GO:0008797">
    <property type="term" value="F:aspartate ammonia-lyase activity"/>
    <property type="evidence" value="ECO:0007669"/>
    <property type="project" value="TreeGrafter"/>
</dbReference>
<feature type="domain" description="Fumarate lyase N-terminal" evidence="1">
    <location>
        <begin position="16"/>
        <end position="350"/>
    </location>
</feature>
<protein>
    <submittedName>
        <fullName evidence="2">Aspartate ammonia-lyase</fullName>
    </submittedName>
</protein>
<keyword evidence="2" id="KW-0456">Lyase</keyword>
<dbReference type="Gene3D" id="1.10.275.10">
    <property type="entry name" value="Fumarase/aspartase (N-terminal domain)"/>
    <property type="match status" value="1"/>
</dbReference>
<organism evidence="2 3">
    <name type="scientific">Marinomonas ushuaiensis DSM 15871</name>
    <dbReference type="NCBI Taxonomy" id="1122207"/>
    <lineage>
        <taxon>Bacteria</taxon>
        <taxon>Pseudomonadati</taxon>
        <taxon>Pseudomonadota</taxon>
        <taxon>Gammaproteobacteria</taxon>
        <taxon>Oceanospirillales</taxon>
        <taxon>Oceanospirillaceae</taxon>
        <taxon>Marinomonas</taxon>
    </lineage>
</organism>
<dbReference type="AlphaFoldDB" id="X7E138"/>
<dbReference type="InterPro" id="IPR000362">
    <property type="entry name" value="Fumarate_lyase_fam"/>
</dbReference>
<dbReference type="Proteomes" id="UP000054058">
    <property type="component" value="Unassembled WGS sequence"/>
</dbReference>
<dbReference type="SUPFAM" id="SSF48557">
    <property type="entry name" value="L-aspartase-like"/>
    <property type="match status" value="1"/>
</dbReference>
<dbReference type="PANTHER" id="PTHR42696:SF2">
    <property type="entry name" value="ASPARTATE AMMONIA-LYASE"/>
    <property type="match status" value="1"/>
</dbReference>
<accession>X7E138</accession>
<evidence type="ECO:0000313" key="3">
    <source>
        <dbReference type="Proteomes" id="UP000054058"/>
    </source>
</evidence>
<name>X7E138_9GAMM</name>
<dbReference type="InterPro" id="IPR020557">
    <property type="entry name" value="Fumarate_lyase_CS"/>
</dbReference>
<dbReference type="eggNOG" id="COG1027">
    <property type="taxonomic scope" value="Bacteria"/>
</dbReference>
<evidence type="ECO:0000259" key="1">
    <source>
        <dbReference type="Pfam" id="PF00206"/>
    </source>
</evidence>
<dbReference type="GO" id="GO:0006531">
    <property type="term" value="P:aspartate metabolic process"/>
    <property type="evidence" value="ECO:0007669"/>
    <property type="project" value="TreeGrafter"/>
</dbReference>
<gene>
    <name evidence="2" type="ORF">MUS1_06200</name>
</gene>
<reference evidence="2 3" key="1">
    <citation type="submission" date="2014-01" db="EMBL/GenBank/DDBJ databases">
        <title>Marinomonas ushuaiensis DSM 15871 Genome Sequencing.</title>
        <authorList>
            <person name="Lai Q."/>
            <person name="Shao Z.S."/>
        </authorList>
    </citation>
    <scope>NUCLEOTIDE SEQUENCE [LARGE SCALE GENOMIC DNA]</scope>
    <source>
        <strain evidence="2 3">DSM 15871</strain>
    </source>
</reference>